<evidence type="ECO:0000313" key="1">
    <source>
        <dbReference type="EMBL" id="KAH6944572.1"/>
    </source>
</evidence>
<name>A0ACB7TGR7_HYAAI</name>
<organism evidence="1 2">
    <name type="scientific">Hyalomma asiaticum</name>
    <name type="common">Tick</name>
    <dbReference type="NCBI Taxonomy" id="266040"/>
    <lineage>
        <taxon>Eukaryota</taxon>
        <taxon>Metazoa</taxon>
        <taxon>Ecdysozoa</taxon>
        <taxon>Arthropoda</taxon>
        <taxon>Chelicerata</taxon>
        <taxon>Arachnida</taxon>
        <taxon>Acari</taxon>
        <taxon>Parasitiformes</taxon>
        <taxon>Ixodida</taxon>
        <taxon>Ixodoidea</taxon>
        <taxon>Ixodidae</taxon>
        <taxon>Hyalomminae</taxon>
        <taxon>Hyalomma</taxon>
    </lineage>
</organism>
<gene>
    <name evidence="1" type="ORF">HPB50_004095</name>
</gene>
<reference evidence="1" key="1">
    <citation type="submission" date="2020-05" db="EMBL/GenBank/DDBJ databases">
        <title>Large-scale comparative analyses of tick genomes elucidate their genetic diversity and vector capacities.</title>
        <authorList>
            <person name="Jia N."/>
            <person name="Wang J."/>
            <person name="Shi W."/>
            <person name="Du L."/>
            <person name="Sun Y."/>
            <person name="Zhan W."/>
            <person name="Jiang J."/>
            <person name="Wang Q."/>
            <person name="Zhang B."/>
            <person name="Ji P."/>
            <person name="Sakyi L.B."/>
            <person name="Cui X."/>
            <person name="Yuan T."/>
            <person name="Jiang B."/>
            <person name="Yang W."/>
            <person name="Lam T.T.-Y."/>
            <person name="Chang Q."/>
            <person name="Ding S."/>
            <person name="Wang X."/>
            <person name="Zhu J."/>
            <person name="Ruan X."/>
            <person name="Zhao L."/>
            <person name="Wei J."/>
            <person name="Que T."/>
            <person name="Du C."/>
            <person name="Cheng J."/>
            <person name="Dai P."/>
            <person name="Han X."/>
            <person name="Huang E."/>
            <person name="Gao Y."/>
            <person name="Liu J."/>
            <person name="Shao H."/>
            <person name="Ye R."/>
            <person name="Li L."/>
            <person name="Wei W."/>
            <person name="Wang X."/>
            <person name="Wang C."/>
            <person name="Yang T."/>
            <person name="Huo Q."/>
            <person name="Li W."/>
            <person name="Guo W."/>
            <person name="Chen H."/>
            <person name="Zhou L."/>
            <person name="Ni X."/>
            <person name="Tian J."/>
            <person name="Zhou Y."/>
            <person name="Sheng Y."/>
            <person name="Liu T."/>
            <person name="Pan Y."/>
            <person name="Xia L."/>
            <person name="Li J."/>
            <person name="Zhao F."/>
            <person name="Cao W."/>
        </authorList>
    </citation>
    <scope>NUCLEOTIDE SEQUENCE</scope>
    <source>
        <strain evidence="1">Hyas-2018</strain>
    </source>
</reference>
<protein>
    <submittedName>
        <fullName evidence="1">Uncharacterized protein</fullName>
    </submittedName>
</protein>
<dbReference type="EMBL" id="CM023481">
    <property type="protein sequence ID" value="KAH6944572.1"/>
    <property type="molecule type" value="Genomic_DNA"/>
</dbReference>
<dbReference type="Proteomes" id="UP000821845">
    <property type="component" value="Chromosome 1"/>
</dbReference>
<sequence>MTDVMSVPTPVPTASSEPSCDAVTTTDCGDRLVFSNPTSNLIAGTPAIAMLLQRRCFFGSAPFHRTNGIERTEDEGGRKDLDCVSALELQLNGLSISGVVFSLLEAHEAHCCLDAEKRFPSSDSLTGLYTIYRGASFCADRRYCSLCTVPVERTQNLGRLDGWVVVTLPRLHANTSFEAAMEHWCGEPKLLEASPLCITSSHRHDCDVKKGAITPSALPRFVVRQTDSMLMLVFYTAATNPSTVSGSFCECKSAFQIVFCSYNLPGEVRSVAMATPFAKDSLANAYKVVSLQKTLFLFLYKAESAVGTWKTFYIGTDFDNLQALEMESSDAVRTSLTKRLSRQTRFSKCNSFESPENKAEDKTNLVSKAPLVSRQQRSLSESSAYQIPEVSRRGILKNGTDWRRTTSESSDEFLSSLSFDSDTSFPASSLESVQPKKTVSFNDHISHIVYRYIIFISSS</sequence>
<accession>A0ACB7TGR7</accession>
<evidence type="ECO:0000313" key="2">
    <source>
        <dbReference type="Proteomes" id="UP000821845"/>
    </source>
</evidence>
<proteinExistence type="predicted"/>
<comment type="caution">
    <text evidence="1">The sequence shown here is derived from an EMBL/GenBank/DDBJ whole genome shotgun (WGS) entry which is preliminary data.</text>
</comment>
<keyword evidence="2" id="KW-1185">Reference proteome</keyword>